<accession>A0A444JCN2</accession>
<gene>
    <name evidence="1" type="ORF">VU01_12592</name>
</gene>
<evidence type="ECO:0000313" key="1">
    <source>
        <dbReference type="EMBL" id="RWX50823.1"/>
    </source>
</evidence>
<keyword evidence="2" id="KW-1185">Reference proteome</keyword>
<name>A0A444JCN2_9BACT</name>
<evidence type="ECO:0000313" key="2">
    <source>
        <dbReference type="Proteomes" id="UP000288892"/>
    </source>
</evidence>
<proteinExistence type="predicted"/>
<reference evidence="1 2" key="1">
    <citation type="submission" date="2017-01" db="EMBL/GenBank/DDBJ databases">
        <title>The cable genome- insights into the physiology and evolution of filamentous bacteria capable of sulfide oxidation via long distance electron transfer.</title>
        <authorList>
            <person name="Schreiber L."/>
            <person name="Bjerg J.T."/>
            <person name="Boggild A."/>
            <person name="Van De Vossenberg J."/>
            <person name="Meysman F."/>
            <person name="Nielsen L.P."/>
            <person name="Schramm A."/>
            <person name="Kjeldsen K.U."/>
        </authorList>
    </citation>
    <scope>NUCLEOTIDE SEQUENCE [LARGE SCALE GENOMIC DNA]</scope>
    <source>
        <strain evidence="1">A5</strain>
    </source>
</reference>
<dbReference type="SUPFAM" id="SSF51261">
    <property type="entry name" value="Duplicated hybrid motif"/>
    <property type="match status" value="1"/>
</dbReference>
<organism evidence="1 2">
    <name type="scientific">Candidatus Electrothrix marina</name>
    <dbReference type="NCBI Taxonomy" id="1859130"/>
    <lineage>
        <taxon>Bacteria</taxon>
        <taxon>Pseudomonadati</taxon>
        <taxon>Thermodesulfobacteriota</taxon>
        <taxon>Desulfobulbia</taxon>
        <taxon>Desulfobulbales</taxon>
        <taxon>Desulfobulbaceae</taxon>
        <taxon>Candidatus Electrothrix</taxon>
    </lineage>
</organism>
<dbReference type="EMBL" id="MTKS01000259">
    <property type="protein sequence ID" value="RWX50823.1"/>
    <property type="molecule type" value="Genomic_DNA"/>
</dbReference>
<dbReference type="Gene3D" id="2.70.70.10">
    <property type="entry name" value="Glucose Permease (Domain IIA)"/>
    <property type="match status" value="1"/>
</dbReference>
<dbReference type="AlphaFoldDB" id="A0A444JCN2"/>
<dbReference type="InterPro" id="IPR011055">
    <property type="entry name" value="Dup_hybrid_motif"/>
</dbReference>
<evidence type="ECO:0008006" key="3">
    <source>
        <dbReference type="Google" id="ProtNLM"/>
    </source>
</evidence>
<protein>
    <recommendedName>
        <fullName evidence="3">Peptidase family M23</fullName>
    </recommendedName>
</protein>
<dbReference type="Proteomes" id="UP000288892">
    <property type="component" value="Unassembled WGS sequence"/>
</dbReference>
<comment type="caution">
    <text evidence="1">The sequence shown here is derived from an EMBL/GenBank/DDBJ whole genome shotgun (WGS) entry which is preliminary data.</text>
</comment>
<sequence length="199" mass="22906">MPSWISFLTDTIHTCNPSFAGDFRQWLWQPGMCFLDDRLWWGEQKKRIAPHEGIDLAWYTDQQGKEHWLAPGHMIPGLVVPAIFSGKVVQLHQDFLNWSVYIRHDRFCRDGAVLHTVYGHVQPKKKICIGQEVGGGEPVAVLAAYPRSTVPLHLHFTVAWVPKSIPSRQLNWQMLSENRQIILLDPLKTGEWSNCCRMP</sequence>